<gene>
    <name evidence="1" type="ORF">HMPREF0063_10979</name>
</gene>
<reference evidence="1" key="1">
    <citation type="submission" date="2010-08" db="EMBL/GenBank/DDBJ databases">
        <authorList>
            <person name="Muzny D."/>
            <person name="Qin X."/>
            <person name="Buhay C."/>
            <person name="Dugan-Rocha S."/>
            <person name="Ding Y."/>
            <person name="Chen G."/>
            <person name="Hawes A."/>
            <person name="Holder M."/>
            <person name="Jhangiani S."/>
            <person name="Johnson A."/>
            <person name="Khan Z."/>
            <person name="Li Z."/>
            <person name="Liu W."/>
            <person name="Liu X."/>
            <person name="Perez L."/>
            <person name="Shen H."/>
            <person name="Wang Q."/>
            <person name="Watt J."/>
            <person name="Xi L."/>
            <person name="Xin Y."/>
            <person name="Zhou J."/>
            <person name="Deng J."/>
            <person name="Jiang H."/>
            <person name="Liu Y."/>
            <person name="Qu J."/>
            <person name="Song X.-Z."/>
            <person name="Zhang L."/>
            <person name="Villasana D."/>
            <person name="Johnson A."/>
            <person name="Liu J."/>
            <person name="Liyanage D."/>
            <person name="Lorensuhewa L."/>
            <person name="Robinson T."/>
            <person name="Song A."/>
            <person name="Song B.-B."/>
            <person name="Dinh H."/>
            <person name="Thornton R."/>
            <person name="Coyle M."/>
            <person name="Francisco L."/>
            <person name="Jackson L."/>
            <person name="Javaid M."/>
            <person name="Korchina V."/>
            <person name="Kovar C."/>
            <person name="Mata R."/>
            <person name="Mathew T."/>
            <person name="Ngo R."/>
            <person name="Nguyen L."/>
            <person name="Nguyen N."/>
            <person name="Okwuonu G."/>
            <person name="Ongeri F."/>
            <person name="Pham C."/>
            <person name="Simmons D."/>
            <person name="Wilczek-Boney K."/>
            <person name="Hale W."/>
            <person name="Jakkamsetti A."/>
            <person name="Pham P."/>
            <person name="Ruth R."/>
            <person name="San Lucas F."/>
            <person name="Warren J."/>
            <person name="Zhang J."/>
            <person name="Zhao Z."/>
            <person name="Zhou C."/>
            <person name="Zhu D."/>
            <person name="Lee S."/>
            <person name="Bess C."/>
            <person name="Blankenburg K."/>
            <person name="Forbes L."/>
            <person name="Fu Q."/>
            <person name="Gubbala S."/>
            <person name="Hirani K."/>
            <person name="Jayaseelan J.C."/>
            <person name="Lara F."/>
            <person name="Munidasa M."/>
            <person name="Palculict T."/>
            <person name="Patil S."/>
            <person name="Pu L.-L."/>
            <person name="Saada N."/>
            <person name="Tang L."/>
            <person name="Weissenberger G."/>
            <person name="Zhu Y."/>
            <person name="Hemphill L."/>
            <person name="Shang Y."/>
            <person name="Youmans B."/>
            <person name="Ayvaz T."/>
            <person name="Ross M."/>
            <person name="Santibanez J."/>
            <person name="Aqrawi P."/>
            <person name="Gross S."/>
            <person name="Joshi V."/>
            <person name="Fowler G."/>
            <person name="Nazareth L."/>
            <person name="Reid J."/>
            <person name="Worley K."/>
            <person name="Petrosino J."/>
            <person name="Highlander S."/>
            <person name="Gibbs R."/>
        </authorList>
    </citation>
    <scope>NUCLEOTIDE SEQUENCE [LARGE SCALE GENOMIC DNA]</scope>
    <source>
        <strain evidence="1">DSM 15272</strain>
    </source>
</reference>
<sequence length="174" mass="18662">MKRKHVAALAAAVVLVGGGATAGWLVVEDRREQAERDERRAERKADRIAKEVAERAAYEACAAGTQPYLQAVQAVDGAVSVGVNLNEYGTLVRAASIAARQMPSVDAQCGTDVVDHLDAAMVEYAAVGTQWNDCVFSDDDCDVDALDFSPQWQSASTTLSLVEMSLLTRELETT</sequence>
<dbReference type="RefSeq" id="WP_007078001.1">
    <property type="nucleotide sequence ID" value="NZ_CM001024.1"/>
</dbReference>
<keyword evidence="2" id="KW-1185">Reference proteome</keyword>
<name>E2SAI9_9ACTN</name>
<dbReference type="AlphaFoldDB" id="E2SAI9"/>
<dbReference type="EMBL" id="ACLF03000003">
    <property type="protein sequence ID" value="EFQ84263.1"/>
    <property type="molecule type" value="Genomic_DNA"/>
</dbReference>
<accession>E2SAI9</accession>
<dbReference type="OrthoDB" id="10005450at2"/>
<evidence type="ECO:0000313" key="2">
    <source>
        <dbReference type="Proteomes" id="UP000003111"/>
    </source>
</evidence>
<dbReference type="eggNOG" id="ENOG503473D">
    <property type="taxonomic scope" value="Bacteria"/>
</dbReference>
<organism evidence="1 2">
    <name type="scientific">Aeromicrobium marinum DSM 15272</name>
    <dbReference type="NCBI Taxonomy" id="585531"/>
    <lineage>
        <taxon>Bacteria</taxon>
        <taxon>Bacillati</taxon>
        <taxon>Actinomycetota</taxon>
        <taxon>Actinomycetes</taxon>
        <taxon>Propionibacteriales</taxon>
        <taxon>Nocardioidaceae</taxon>
        <taxon>Aeromicrobium</taxon>
    </lineage>
</organism>
<evidence type="ECO:0000313" key="1">
    <source>
        <dbReference type="EMBL" id="EFQ84263.1"/>
    </source>
</evidence>
<dbReference type="HOGENOM" id="CLU_1536859_0_0_11"/>
<dbReference type="Proteomes" id="UP000003111">
    <property type="component" value="Unassembled WGS sequence"/>
</dbReference>
<comment type="caution">
    <text evidence="1">The sequence shown here is derived from an EMBL/GenBank/DDBJ whole genome shotgun (WGS) entry which is preliminary data.</text>
</comment>
<protein>
    <submittedName>
        <fullName evidence="1">Uncharacterized protein</fullName>
    </submittedName>
</protein>
<proteinExistence type="predicted"/>
<dbReference type="STRING" id="585531.HMPREF0063_10979"/>